<sequence length="306" mass="31356">MHPFRPSSLRRAAVALTLTLVASGSAVSATTASASGDRSSAGPAEHGWFTSWAQPQQELAPTPLRDQSVRMITHLSQGGGALRVRIQNTFGRTPLTVDAATVGRSSTDGKGGPAIDGAVHAVTLDGRREVVVPPGGEVWSDATDLETRAQDDVAVSLSMSGTVTPGRHANAFRSNYLTPPGSGDHTAEASGSAYTQTVDSTYLVSAVDVDNPAVRGTIVVFGSSVVDGTAAPTAGQVAHRTDPIFAGRTTSPAASPPSSPAPGNSQSPTRASPARRVPPSARALPPGCRVSTRRPGWTVMCSTCTV</sequence>
<evidence type="ECO:0000313" key="3">
    <source>
        <dbReference type="EMBL" id="MDQ1023095.1"/>
    </source>
</evidence>
<feature type="region of interest" description="Disordered" evidence="1">
    <location>
        <begin position="27"/>
        <end position="47"/>
    </location>
</feature>
<proteinExistence type="predicted"/>
<comment type="caution">
    <text evidence="3">The sequence shown here is derived from an EMBL/GenBank/DDBJ whole genome shotgun (WGS) entry which is preliminary data.</text>
</comment>
<keyword evidence="2" id="KW-0732">Signal</keyword>
<protein>
    <submittedName>
        <fullName evidence="3">Uncharacterized protein</fullName>
    </submittedName>
</protein>
<reference evidence="3 4" key="1">
    <citation type="submission" date="2023-07" db="EMBL/GenBank/DDBJ databases">
        <title>Comparative genomics of wheat-associated soil bacteria to identify genetic determinants of phenazine resistance.</title>
        <authorList>
            <person name="Mouncey N."/>
        </authorList>
    </citation>
    <scope>NUCLEOTIDE SEQUENCE [LARGE SCALE GENOMIC DNA]</scope>
    <source>
        <strain evidence="3 4">V2I4</strain>
    </source>
</reference>
<evidence type="ECO:0000313" key="4">
    <source>
        <dbReference type="Proteomes" id="UP001230328"/>
    </source>
</evidence>
<feature type="chain" id="PRO_5046273753" evidence="2">
    <location>
        <begin position="29"/>
        <end position="306"/>
    </location>
</feature>
<dbReference type="PANTHER" id="PTHR43784">
    <property type="entry name" value="GDSL-LIKE LIPASE/ACYLHYDROLASE, PUTATIVE (AFU_ORTHOLOGUE AFUA_2G00820)-RELATED"/>
    <property type="match status" value="1"/>
</dbReference>
<dbReference type="EMBL" id="JAUSZI010000002">
    <property type="protein sequence ID" value="MDQ1023095.1"/>
    <property type="molecule type" value="Genomic_DNA"/>
</dbReference>
<keyword evidence="4" id="KW-1185">Reference proteome</keyword>
<dbReference type="InterPro" id="IPR053140">
    <property type="entry name" value="GDSL_Rv0518-like"/>
</dbReference>
<feature type="compositionally biased region" description="Low complexity" evidence="1">
    <location>
        <begin position="27"/>
        <end position="36"/>
    </location>
</feature>
<evidence type="ECO:0000256" key="2">
    <source>
        <dbReference type="SAM" id="SignalP"/>
    </source>
</evidence>
<gene>
    <name evidence="3" type="ORF">QF035_000677</name>
</gene>
<evidence type="ECO:0000256" key="1">
    <source>
        <dbReference type="SAM" id="MobiDB-lite"/>
    </source>
</evidence>
<name>A0ABU0SHR4_9ACTN</name>
<feature type="signal peptide" evidence="2">
    <location>
        <begin position="1"/>
        <end position="28"/>
    </location>
</feature>
<organism evidence="3 4">
    <name type="scientific">Streptomyces umbrinus</name>
    <dbReference type="NCBI Taxonomy" id="67370"/>
    <lineage>
        <taxon>Bacteria</taxon>
        <taxon>Bacillati</taxon>
        <taxon>Actinomycetota</taxon>
        <taxon>Actinomycetes</taxon>
        <taxon>Kitasatosporales</taxon>
        <taxon>Streptomycetaceae</taxon>
        <taxon>Streptomyces</taxon>
        <taxon>Streptomyces phaeochromogenes group</taxon>
    </lineage>
</organism>
<accession>A0ABU0SHR4</accession>
<dbReference type="Proteomes" id="UP001230328">
    <property type="component" value="Unassembled WGS sequence"/>
</dbReference>
<dbReference type="PANTHER" id="PTHR43784:SF2">
    <property type="entry name" value="GDSL-LIKE LIPASE_ACYLHYDROLASE, PUTATIVE (AFU_ORTHOLOGUE AFUA_2G00820)-RELATED"/>
    <property type="match status" value="1"/>
</dbReference>
<feature type="region of interest" description="Disordered" evidence="1">
    <location>
        <begin position="246"/>
        <end position="289"/>
    </location>
</feature>